<dbReference type="SMART" id="SM00360">
    <property type="entry name" value="RRM"/>
    <property type="match status" value="2"/>
</dbReference>
<proteinExistence type="inferred from homology"/>
<dbReference type="GO" id="GO:0008380">
    <property type="term" value="P:RNA splicing"/>
    <property type="evidence" value="ECO:0007669"/>
    <property type="project" value="UniProtKB-KW"/>
</dbReference>
<dbReference type="InterPro" id="IPR035979">
    <property type="entry name" value="RBD_domain_sf"/>
</dbReference>
<sequence length="584" mass="65713">MNGDTYTSREGRRGRDHPSARGDRDDRRDRHRERDGHRERDRDRDRDRDRERDRDRDRERDGRERRRSRSPDHRGGHRRGEGDVDAYSSSRNHRDREREDRYSGRDRRGEREWDRDRGTSRRDSRRDEDDRPSRRDRDGYDDRRRGGGRDRRDDGGLPRQEARRSPTPPRPREPTPDLTDVVSVLERKRRMTQWDIKPPGYEVVTAEQAKLSGMFPLPGAPRQQPIDPTKLPSFINKEPNGAGISGAGLKASNSRQSKRLIVSNIPSGNSEETIMSFFNLQLNGLNVIESSDPCTLCQFSADRSFAVLEFRTSSDATVALALDGITMEADDATNGADGEPHGLAIRRPKDYVMPAIPDHVAYDPNVVSNIVPDTVHKLSITNIPTFLTEEQIIELLAAFGKPKAFVLVKDRSTEESRGIAFAEYQDPGSANEPALNALNGMDVGGKKLTVKKASIGSTQVANFDVGITAISGLASQMPSHAEKGRVLQLLNMVTPEELLDSEEYEEICDDVRDECSKFGTISELKIPRPIGGSRQAAGVGKIFVKFETPESCFKALTALAGRKFADRTVVTTYFPEENFDVNAW</sequence>
<dbReference type="InterPro" id="IPR006529">
    <property type="entry name" value="U2AF_lg"/>
</dbReference>
<comment type="subcellular location">
    <subcellularLocation>
        <location evidence="1 8">Nucleus</location>
    </subcellularLocation>
</comment>
<dbReference type="Proteomes" id="UP000748025">
    <property type="component" value="Unassembled WGS sequence"/>
</dbReference>
<evidence type="ECO:0000313" key="11">
    <source>
        <dbReference type="EMBL" id="KAG6014658.1"/>
    </source>
</evidence>
<protein>
    <recommendedName>
        <fullName evidence="8">Splicing factor U2AF subunit</fullName>
    </recommendedName>
    <alternativeName>
        <fullName evidence="8">U2 snRNP auxiliary factor large subunit</fullName>
    </alternativeName>
</protein>
<name>A0A9P7T2C8_9HYPO</name>
<dbReference type="Pfam" id="PF00076">
    <property type="entry name" value="RRM_1"/>
    <property type="match status" value="2"/>
</dbReference>
<evidence type="ECO:0000256" key="7">
    <source>
        <dbReference type="PROSITE-ProRule" id="PRU00176"/>
    </source>
</evidence>
<comment type="function">
    <text evidence="8">Necessary for the splicing of pre-mRNA.</text>
</comment>
<dbReference type="SUPFAM" id="SSF54928">
    <property type="entry name" value="RNA-binding domain, RBD"/>
    <property type="match status" value="2"/>
</dbReference>
<dbReference type="GO" id="GO:0006397">
    <property type="term" value="P:mRNA processing"/>
    <property type="evidence" value="ECO:0007669"/>
    <property type="project" value="UniProtKB-KW"/>
</dbReference>
<feature type="domain" description="RRM" evidence="10">
    <location>
        <begin position="258"/>
        <end position="334"/>
    </location>
</feature>
<keyword evidence="12" id="KW-1185">Reference proteome</keyword>
<keyword evidence="5 8" id="KW-0508">mRNA splicing</keyword>
<dbReference type="Gene3D" id="3.30.70.330">
    <property type="match status" value="3"/>
</dbReference>
<evidence type="ECO:0000259" key="10">
    <source>
        <dbReference type="PROSITE" id="PS50102"/>
    </source>
</evidence>
<organism evidence="11 12">
    <name type="scientific">Claviceps pusilla</name>
    <dbReference type="NCBI Taxonomy" id="123648"/>
    <lineage>
        <taxon>Eukaryota</taxon>
        <taxon>Fungi</taxon>
        <taxon>Dikarya</taxon>
        <taxon>Ascomycota</taxon>
        <taxon>Pezizomycotina</taxon>
        <taxon>Sordariomycetes</taxon>
        <taxon>Hypocreomycetidae</taxon>
        <taxon>Hypocreales</taxon>
        <taxon>Clavicipitaceae</taxon>
        <taxon>Claviceps</taxon>
    </lineage>
</organism>
<dbReference type="CDD" id="cd12231">
    <property type="entry name" value="RRM2_U2AF65"/>
    <property type="match status" value="1"/>
</dbReference>
<evidence type="ECO:0000256" key="6">
    <source>
        <dbReference type="ARBA" id="ARBA00023242"/>
    </source>
</evidence>
<gene>
    <name evidence="11" type="ORF">E4U43_006301</name>
</gene>
<dbReference type="OrthoDB" id="10266058at2759"/>
<dbReference type="InterPro" id="IPR000504">
    <property type="entry name" value="RRM_dom"/>
</dbReference>
<dbReference type="FunFam" id="3.30.70.330:FF:000097">
    <property type="entry name" value="U2 snRNP auxiliary factor large subunit"/>
    <property type="match status" value="1"/>
</dbReference>
<dbReference type="AlphaFoldDB" id="A0A9P7T2C8"/>
<evidence type="ECO:0000256" key="2">
    <source>
        <dbReference type="ARBA" id="ARBA00022664"/>
    </source>
</evidence>
<dbReference type="GO" id="GO:0003723">
    <property type="term" value="F:RNA binding"/>
    <property type="evidence" value="ECO:0007669"/>
    <property type="project" value="UniProtKB-UniRule"/>
</dbReference>
<evidence type="ECO:0000313" key="12">
    <source>
        <dbReference type="Proteomes" id="UP000748025"/>
    </source>
</evidence>
<reference evidence="11" key="1">
    <citation type="journal article" date="2020" name="bioRxiv">
        <title>Whole genome comparisons of ergot fungi reveals the divergence and evolution of species within the genus Claviceps are the result of varying mechanisms driving genome evolution and host range expansion.</title>
        <authorList>
            <person name="Wyka S.A."/>
            <person name="Mondo S.J."/>
            <person name="Liu M."/>
            <person name="Dettman J."/>
            <person name="Nalam V."/>
            <person name="Broders K.D."/>
        </authorList>
    </citation>
    <scope>NUCLEOTIDE SEQUENCE</scope>
    <source>
        <strain evidence="11">CCC 602</strain>
    </source>
</reference>
<feature type="region of interest" description="Disordered" evidence="9">
    <location>
        <begin position="1"/>
        <end position="181"/>
    </location>
</feature>
<comment type="similarity">
    <text evidence="8">Belongs to the splicing factor SR family.</text>
</comment>
<evidence type="ECO:0000256" key="9">
    <source>
        <dbReference type="SAM" id="MobiDB-lite"/>
    </source>
</evidence>
<dbReference type="NCBIfam" id="TIGR01642">
    <property type="entry name" value="U2AF_lg"/>
    <property type="match status" value="1"/>
</dbReference>
<dbReference type="InterPro" id="IPR003954">
    <property type="entry name" value="RRM_euk-type"/>
</dbReference>
<dbReference type="GO" id="GO:0005634">
    <property type="term" value="C:nucleus"/>
    <property type="evidence" value="ECO:0007669"/>
    <property type="project" value="UniProtKB-SubCell"/>
</dbReference>
<dbReference type="PROSITE" id="PS50102">
    <property type="entry name" value="RRM"/>
    <property type="match status" value="3"/>
</dbReference>
<keyword evidence="3" id="KW-0677">Repeat</keyword>
<keyword evidence="6 8" id="KW-0539">Nucleus</keyword>
<evidence type="ECO:0000256" key="5">
    <source>
        <dbReference type="ARBA" id="ARBA00023187"/>
    </source>
</evidence>
<keyword evidence="2 8" id="KW-0507">mRNA processing</keyword>
<dbReference type="InterPro" id="IPR012677">
    <property type="entry name" value="Nucleotide-bd_a/b_plait_sf"/>
</dbReference>
<evidence type="ECO:0000256" key="1">
    <source>
        <dbReference type="ARBA" id="ARBA00004123"/>
    </source>
</evidence>
<accession>A0A9P7T2C8</accession>
<dbReference type="CDD" id="cd12232">
    <property type="entry name" value="RRM3_U2AF65"/>
    <property type="match status" value="1"/>
</dbReference>
<evidence type="ECO:0000256" key="8">
    <source>
        <dbReference type="RuleBase" id="RU364135"/>
    </source>
</evidence>
<feature type="domain" description="RRM" evidence="10">
    <location>
        <begin position="376"/>
        <end position="455"/>
    </location>
</feature>
<dbReference type="EMBL" id="SRPW01000433">
    <property type="protein sequence ID" value="KAG6014658.1"/>
    <property type="molecule type" value="Genomic_DNA"/>
</dbReference>
<dbReference type="PANTHER" id="PTHR23139">
    <property type="entry name" value="RNA-BINDING PROTEIN"/>
    <property type="match status" value="1"/>
</dbReference>
<evidence type="ECO:0000256" key="3">
    <source>
        <dbReference type="ARBA" id="ARBA00022737"/>
    </source>
</evidence>
<comment type="caution">
    <text evidence="11">The sequence shown here is derived from an EMBL/GenBank/DDBJ whole genome shotgun (WGS) entry which is preliminary data.</text>
</comment>
<feature type="compositionally biased region" description="Basic and acidic residues" evidence="9">
    <location>
        <begin position="7"/>
        <end position="82"/>
    </location>
</feature>
<evidence type="ECO:0000256" key="4">
    <source>
        <dbReference type="ARBA" id="ARBA00022884"/>
    </source>
</evidence>
<feature type="domain" description="RRM" evidence="10">
    <location>
        <begin position="485"/>
        <end position="576"/>
    </location>
</feature>
<dbReference type="SMART" id="SM00361">
    <property type="entry name" value="RRM_1"/>
    <property type="match status" value="1"/>
</dbReference>
<keyword evidence="4 7" id="KW-0694">RNA-binding</keyword>
<feature type="compositionally biased region" description="Basic and acidic residues" evidence="9">
    <location>
        <begin position="92"/>
        <end position="175"/>
    </location>
</feature>